<reference evidence="4" key="1">
    <citation type="journal article" date="2019" name="Int. J. Syst. Evol. Microbiol.">
        <title>The Global Catalogue of Microorganisms (GCM) 10K type strain sequencing project: providing services to taxonomists for standard genome sequencing and annotation.</title>
        <authorList>
            <consortium name="The Broad Institute Genomics Platform"/>
            <consortium name="The Broad Institute Genome Sequencing Center for Infectious Disease"/>
            <person name="Wu L."/>
            <person name="Ma J."/>
        </authorList>
    </citation>
    <scope>NUCLEOTIDE SEQUENCE [LARGE SCALE GENOMIC DNA]</scope>
    <source>
        <strain evidence="4">KCTC 3950</strain>
    </source>
</reference>
<protein>
    <submittedName>
        <fullName evidence="3">Phosphotransferase enzyme family protein</fullName>
    </submittedName>
</protein>
<dbReference type="SUPFAM" id="SSF56112">
    <property type="entry name" value="Protein kinase-like (PK-like)"/>
    <property type="match status" value="1"/>
</dbReference>
<evidence type="ECO:0000313" key="3">
    <source>
        <dbReference type="EMBL" id="MFD2610822.1"/>
    </source>
</evidence>
<dbReference type="Gene3D" id="3.90.1200.10">
    <property type="match status" value="1"/>
</dbReference>
<accession>A0ABW5P985</accession>
<dbReference type="Proteomes" id="UP001597541">
    <property type="component" value="Unassembled WGS sequence"/>
</dbReference>
<dbReference type="Pfam" id="PF01636">
    <property type="entry name" value="APH"/>
    <property type="match status" value="1"/>
</dbReference>
<dbReference type="EMBL" id="JBHUME010000001">
    <property type="protein sequence ID" value="MFD2610822.1"/>
    <property type="molecule type" value="Genomic_DNA"/>
</dbReference>
<feature type="domain" description="Aminoglycoside phosphotransferase" evidence="2">
    <location>
        <begin position="48"/>
        <end position="269"/>
    </location>
</feature>
<comment type="caution">
    <text evidence="3">The sequence shown here is derived from an EMBL/GenBank/DDBJ whole genome shotgun (WGS) entry which is preliminary data.</text>
</comment>
<dbReference type="RefSeq" id="WP_377598921.1">
    <property type="nucleotide sequence ID" value="NZ_JBHUME010000001.1"/>
</dbReference>
<dbReference type="InterPro" id="IPR050249">
    <property type="entry name" value="Pseudomonas-type_ThrB"/>
</dbReference>
<comment type="similarity">
    <text evidence="1">Belongs to the pseudomonas-type ThrB family.</text>
</comment>
<dbReference type="PANTHER" id="PTHR21064:SF6">
    <property type="entry name" value="AMINOGLYCOSIDE PHOSPHOTRANSFERASE DOMAIN-CONTAINING PROTEIN"/>
    <property type="match status" value="1"/>
</dbReference>
<dbReference type="InterPro" id="IPR011009">
    <property type="entry name" value="Kinase-like_dom_sf"/>
</dbReference>
<sequence>MKNGFLINTDANRILTLKQTKHAALKALQDYEVDWNSIHFIQISEHVTFRIENGEEEKFLLRIHQIDKTSEEIISELEWLATLKRKGLDVPEAIVNREGALVTHTATTDGHRYYVTLLRWIEGERLDKKVLTEEKIRKMGALMANLHEAAADFRPYNGFTRPVWGSESFHRDWEHLQRHHSHFISDEAFELYTIAAAKVANHLETLKHQKRNYGLIHADLHNGNVVFRGNEPYAIDFGRCGFGFHLYDIAQSIMGLLPHQRELFLDGYKQVRKMDDDAIPILECFFVMSIIEAYSFHAETTLEIENLIEEQPYAQAILRGYINGTPFMFHPLDVFLS</sequence>
<gene>
    <name evidence="3" type="ORF">ACFSUF_00125</name>
</gene>
<evidence type="ECO:0000259" key="2">
    <source>
        <dbReference type="Pfam" id="PF01636"/>
    </source>
</evidence>
<evidence type="ECO:0000256" key="1">
    <source>
        <dbReference type="ARBA" id="ARBA00038240"/>
    </source>
</evidence>
<name>A0ABW5P985_9BACL</name>
<proteinExistence type="inferred from homology"/>
<evidence type="ECO:0000313" key="4">
    <source>
        <dbReference type="Proteomes" id="UP001597541"/>
    </source>
</evidence>
<organism evidence="3 4">
    <name type="scientific">Paenibacillus gansuensis</name>
    <dbReference type="NCBI Taxonomy" id="306542"/>
    <lineage>
        <taxon>Bacteria</taxon>
        <taxon>Bacillati</taxon>
        <taxon>Bacillota</taxon>
        <taxon>Bacilli</taxon>
        <taxon>Bacillales</taxon>
        <taxon>Paenibacillaceae</taxon>
        <taxon>Paenibacillus</taxon>
    </lineage>
</organism>
<dbReference type="PANTHER" id="PTHR21064">
    <property type="entry name" value="AMINOGLYCOSIDE PHOSPHOTRANSFERASE DOMAIN-CONTAINING PROTEIN-RELATED"/>
    <property type="match status" value="1"/>
</dbReference>
<dbReference type="InterPro" id="IPR002575">
    <property type="entry name" value="Aminoglycoside_PTrfase"/>
</dbReference>
<keyword evidence="4" id="KW-1185">Reference proteome</keyword>
<dbReference type="Gene3D" id="3.30.200.20">
    <property type="entry name" value="Phosphorylase Kinase, domain 1"/>
    <property type="match status" value="1"/>
</dbReference>